<keyword evidence="2" id="KW-1185">Reference proteome</keyword>
<reference evidence="1 2" key="1">
    <citation type="submission" date="2021-06" db="EMBL/GenBank/DDBJ databases">
        <authorList>
            <person name="Kallberg Y."/>
            <person name="Tangrot J."/>
            <person name="Rosling A."/>
        </authorList>
    </citation>
    <scope>NUCLEOTIDE SEQUENCE [LARGE SCALE GENOMIC DNA]</scope>
    <source>
        <strain evidence="1 2">120-4 pot B 10/14</strain>
    </source>
</reference>
<organism evidence="1 2">
    <name type="scientific">Gigaspora margarita</name>
    <dbReference type="NCBI Taxonomy" id="4874"/>
    <lineage>
        <taxon>Eukaryota</taxon>
        <taxon>Fungi</taxon>
        <taxon>Fungi incertae sedis</taxon>
        <taxon>Mucoromycota</taxon>
        <taxon>Glomeromycotina</taxon>
        <taxon>Glomeromycetes</taxon>
        <taxon>Diversisporales</taxon>
        <taxon>Gigasporaceae</taxon>
        <taxon>Gigaspora</taxon>
    </lineage>
</organism>
<comment type="caution">
    <text evidence="1">The sequence shown here is derived from an EMBL/GenBank/DDBJ whole genome shotgun (WGS) entry which is preliminary data.</text>
</comment>
<proteinExistence type="predicted"/>
<dbReference type="Proteomes" id="UP000789901">
    <property type="component" value="Unassembled WGS sequence"/>
</dbReference>
<feature type="non-terminal residue" evidence="1">
    <location>
        <position position="1"/>
    </location>
</feature>
<evidence type="ECO:0000313" key="2">
    <source>
        <dbReference type="Proteomes" id="UP000789901"/>
    </source>
</evidence>
<name>A0ABN7VVB5_GIGMA</name>
<accession>A0ABN7VVB5</accession>
<gene>
    <name evidence="1" type="ORF">GMARGA_LOCUS23283</name>
</gene>
<sequence length="69" mass="7954">WANEKLFSKEKLNKNKKNYNRQINDSDDLCGTLDTDLGPHMTKMDLENAIQKGTKKSYLEGFELFSNAI</sequence>
<protein>
    <submittedName>
        <fullName evidence="1">45641_t:CDS:1</fullName>
    </submittedName>
</protein>
<dbReference type="EMBL" id="CAJVQB010023431">
    <property type="protein sequence ID" value="CAG8801835.1"/>
    <property type="molecule type" value="Genomic_DNA"/>
</dbReference>
<evidence type="ECO:0000313" key="1">
    <source>
        <dbReference type="EMBL" id="CAG8801835.1"/>
    </source>
</evidence>